<dbReference type="AlphaFoldDB" id="A0A4D5RIR1"/>
<evidence type="ECO:0000256" key="1">
    <source>
        <dbReference type="ARBA" id="ARBA00004606"/>
    </source>
</evidence>
<dbReference type="PANTHER" id="PTHR19300:SF57">
    <property type="entry name" value="BETA-1,4-N-ACETYLGALACTOSAMINYLTRANSFERASE"/>
    <property type="match status" value="1"/>
</dbReference>
<evidence type="ECO:0000313" key="14">
    <source>
        <dbReference type="EMBL" id="MOY36147.1"/>
    </source>
</evidence>
<evidence type="ECO:0000256" key="7">
    <source>
        <dbReference type="ARBA" id="ARBA00022968"/>
    </source>
</evidence>
<keyword evidence="7 11" id="KW-0735">Signal-anchor</keyword>
<dbReference type="CDD" id="cd00899">
    <property type="entry name" value="b4GalT"/>
    <property type="match status" value="1"/>
</dbReference>
<dbReference type="InterPro" id="IPR027791">
    <property type="entry name" value="Galactosyl_T_C"/>
</dbReference>
<organism evidence="14">
    <name type="scientific">Ixodes scapularis</name>
    <name type="common">Black-legged tick</name>
    <name type="synonym">Deer tick</name>
    <dbReference type="NCBI Taxonomy" id="6945"/>
    <lineage>
        <taxon>Eukaryota</taxon>
        <taxon>Metazoa</taxon>
        <taxon>Ecdysozoa</taxon>
        <taxon>Arthropoda</taxon>
        <taxon>Chelicerata</taxon>
        <taxon>Arachnida</taxon>
        <taxon>Acari</taxon>
        <taxon>Parasitiformes</taxon>
        <taxon>Ixodida</taxon>
        <taxon>Ixodoidea</taxon>
        <taxon>Ixodidae</taxon>
        <taxon>Ixodinae</taxon>
        <taxon>Ixodes</taxon>
    </lineage>
</organism>
<keyword evidence="6 11" id="KW-0812">Transmembrane</keyword>
<dbReference type="VEuPathDB" id="VectorBase:ISCP_021992"/>
<keyword evidence="10 11" id="KW-0325">Glycoprotein</keyword>
<reference evidence="14" key="1">
    <citation type="submission" date="2019-04" db="EMBL/GenBank/DDBJ databases">
        <title>An insight into the mialome of Ixodes scapularis.</title>
        <authorList>
            <person name="Ribeiro J.M."/>
            <person name="Mather T.N."/>
            <person name="Karim S."/>
        </authorList>
    </citation>
    <scope>NUCLEOTIDE SEQUENCE</scope>
</reference>
<dbReference type="InterPro" id="IPR027995">
    <property type="entry name" value="Galactosyl_T_N"/>
</dbReference>
<comment type="subcellular location">
    <subcellularLocation>
        <location evidence="1 11">Membrane</location>
        <topology evidence="1 11">Single-pass type II membrane protein</topology>
    </subcellularLocation>
</comment>
<evidence type="ECO:0000256" key="3">
    <source>
        <dbReference type="ARBA" id="ARBA00005735"/>
    </source>
</evidence>
<keyword evidence="11" id="KW-0479">Metal-binding</keyword>
<dbReference type="VEuPathDB" id="VectorBase:ISCI007584"/>
<proteinExistence type="inferred from homology"/>
<sequence>MPKRLPSDAPKKVLEARMLSAAATGDSRSCGRMSGLCRSHFYKVLAVILVAFLLFEYSFNLLAYPQKTTRVVPSSISWMFGPSSGADSDVFNASFGNRTQSSEGSAGNGTGKRNSSVVAVSTAKSLELCPLVPPNLVGRLKVLLQAPSFDEMEKKFTHIMLGGRFKPKDCLARHRVAILIPYRDREDHLRVFLYNMHQMLPRQQIDYGIFVIEEAGQAKFNRAKLFNVGYLEALALYDYDCFIFHDVDLIPEDDRNLYTCPEQPRHMSVAIDTMQYRLPYVGIFGGVSALNKKHMKLVNGFSNQYWGWGGEDDDMSYRLQHHHLKISRYPANIARYTMLRHAKDTPSPERYKLLFKGKTRYKTDGINSVNYERKDLVLKKLYTWVLADLKAPK</sequence>
<dbReference type="RefSeq" id="XP_040360135.1">
    <property type="nucleotide sequence ID" value="XM_040504201.2"/>
</dbReference>
<dbReference type="Pfam" id="PF13733">
    <property type="entry name" value="Glyco_transf_7N"/>
    <property type="match status" value="1"/>
</dbReference>
<keyword evidence="5 11" id="KW-0808">Transferase</keyword>
<evidence type="ECO:0000259" key="12">
    <source>
        <dbReference type="Pfam" id="PF02709"/>
    </source>
</evidence>
<feature type="transmembrane region" description="Helical" evidence="11">
    <location>
        <begin position="41"/>
        <end position="64"/>
    </location>
</feature>
<dbReference type="Pfam" id="PF02709">
    <property type="entry name" value="Glyco_transf_7C"/>
    <property type="match status" value="1"/>
</dbReference>
<dbReference type="GeneID" id="8030480"/>
<dbReference type="EMBL" id="GHJT01002176">
    <property type="protein sequence ID" value="MOY36147.1"/>
    <property type="molecule type" value="Transcribed_RNA"/>
</dbReference>
<feature type="domain" description="Galactosyltransferase N-terminal" evidence="13">
    <location>
        <begin position="129"/>
        <end position="261"/>
    </location>
</feature>
<evidence type="ECO:0000256" key="8">
    <source>
        <dbReference type="ARBA" id="ARBA00022989"/>
    </source>
</evidence>
<evidence type="ECO:0000259" key="13">
    <source>
        <dbReference type="Pfam" id="PF13733"/>
    </source>
</evidence>
<comment type="pathway">
    <text evidence="2 11">Protein modification; protein glycosylation.</text>
</comment>
<comment type="function">
    <text evidence="11">Catalyzes the transfer of galactose onto proteins or lipids.</text>
</comment>
<dbReference type="RefSeq" id="XP_040360136.1">
    <property type="nucleotide sequence ID" value="XM_040504202.2"/>
</dbReference>
<name>A0A4D5RIR1_IXOSC</name>
<dbReference type="InterPro" id="IPR003859">
    <property type="entry name" value="Galactosyl_T"/>
</dbReference>
<comment type="similarity">
    <text evidence="3 11">Belongs to the glycosyltransferase 7 family.</text>
</comment>
<evidence type="ECO:0000256" key="4">
    <source>
        <dbReference type="ARBA" id="ARBA00022676"/>
    </source>
</evidence>
<evidence type="ECO:0000256" key="11">
    <source>
        <dbReference type="RuleBase" id="RU368121"/>
    </source>
</evidence>
<dbReference type="SUPFAM" id="SSF53448">
    <property type="entry name" value="Nucleotide-diphospho-sugar transferases"/>
    <property type="match status" value="1"/>
</dbReference>
<feature type="non-terminal residue" evidence="14">
    <location>
        <position position="393"/>
    </location>
</feature>
<feature type="domain" description="Galactosyltransferase C-terminal" evidence="12">
    <location>
        <begin position="265"/>
        <end position="341"/>
    </location>
</feature>
<evidence type="ECO:0000256" key="5">
    <source>
        <dbReference type="ARBA" id="ARBA00022679"/>
    </source>
</evidence>
<dbReference type="VEuPathDB" id="VectorBase:ISCW007584"/>
<dbReference type="GO" id="GO:0016757">
    <property type="term" value="F:glycosyltransferase activity"/>
    <property type="evidence" value="ECO:0007669"/>
    <property type="project" value="UniProtKB-KW"/>
</dbReference>
<accession>A0A4D5RIR1</accession>
<dbReference type="OrthoDB" id="10038994at2759"/>
<dbReference type="EC" id="2.4.1.-" evidence="11"/>
<evidence type="ECO:0000256" key="2">
    <source>
        <dbReference type="ARBA" id="ARBA00004922"/>
    </source>
</evidence>
<dbReference type="UniPathway" id="UPA00378"/>
<dbReference type="PANTHER" id="PTHR19300">
    <property type="entry name" value="BETA-1,4-GALACTOSYLTRANSFERASE"/>
    <property type="match status" value="1"/>
</dbReference>
<evidence type="ECO:0000256" key="10">
    <source>
        <dbReference type="ARBA" id="ARBA00023180"/>
    </source>
</evidence>
<dbReference type="PRINTS" id="PR02050">
    <property type="entry name" value="B14GALTRFASE"/>
</dbReference>
<dbReference type="GO" id="GO:0046872">
    <property type="term" value="F:metal ion binding"/>
    <property type="evidence" value="ECO:0007669"/>
    <property type="project" value="UniProtKB-UniRule"/>
</dbReference>
<dbReference type="GO" id="GO:0016020">
    <property type="term" value="C:membrane"/>
    <property type="evidence" value="ECO:0007669"/>
    <property type="project" value="UniProtKB-SubCell"/>
</dbReference>
<dbReference type="OMA" id="GEQPRHF"/>
<dbReference type="Gene3D" id="3.90.550.10">
    <property type="entry name" value="Spore Coat Polysaccharide Biosynthesis Protein SpsA, Chain A"/>
    <property type="match status" value="1"/>
</dbReference>
<dbReference type="KEGG" id="isc:8030480"/>
<dbReference type="GO" id="GO:0005975">
    <property type="term" value="P:carbohydrate metabolic process"/>
    <property type="evidence" value="ECO:0007669"/>
    <property type="project" value="InterPro"/>
</dbReference>
<keyword evidence="8 11" id="KW-1133">Transmembrane helix</keyword>
<protein>
    <recommendedName>
        <fullName evidence="11">Beta-1,4-N-acetylgalactosaminyltransferase</fullName>
        <ecNumber evidence="11">2.4.1.-</ecNumber>
    </recommendedName>
    <alternativeName>
        <fullName evidence="11">Beta-4-GalNAcT</fullName>
    </alternativeName>
</protein>
<dbReference type="RefSeq" id="XP_029835012.2">
    <property type="nucleotide sequence ID" value="XM_029979152.4"/>
</dbReference>
<comment type="cofactor">
    <cofactor evidence="11">
        <name>Mn(2+)</name>
        <dbReference type="ChEBI" id="CHEBI:29035"/>
    </cofactor>
</comment>
<dbReference type="InterPro" id="IPR029044">
    <property type="entry name" value="Nucleotide-diphossugar_trans"/>
</dbReference>
<evidence type="ECO:0000256" key="6">
    <source>
        <dbReference type="ARBA" id="ARBA00022692"/>
    </source>
</evidence>
<evidence type="ECO:0000256" key="9">
    <source>
        <dbReference type="ARBA" id="ARBA00023136"/>
    </source>
</evidence>
<keyword evidence="11" id="KW-0464">Manganese</keyword>
<keyword evidence="9 11" id="KW-0472">Membrane</keyword>
<keyword evidence="4 11" id="KW-0328">Glycosyltransferase</keyword>